<dbReference type="RefSeq" id="WP_041882583.1">
    <property type="nucleotide sequence ID" value="NZ_CP157278.1"/>
</dbReference>
<evidence type="ECO:0000313" key="1">
    <source>
        <dbReference type="EMBL" id="KIO76828.1"/>
    </source>
</evidence>
<organism evidence="1 2">
    <name type="scientific">Pedobacter lusitanus</name>
    <dbReference type="NCBI Taxonomy" id="1503925"/>
    <lineage>
        <taxon>Bacteria</taxon>
        <taxon>Pseudomonadati</taxon>
        <taxon>Bacteroidota</taxon>
        <taxon>Sphingobacteriia</taxon>
        <taxon>Sphingobacteriales</taxon>
        <taxon>Sphingobacteriaceae</taxon>
        <taxon>Pedobacter</taxon>
    </lineage>
</organism>
<dbReference type="AlphaFoldDB" id="A0A0D0F5H9"/>
<proteinExistence type="predicted"/>
<comment type="caution">
    <text evidence="1">The sequence shown here is derived from an EMBL/GenBank/DDBJ whole genome shotgun (WGS) entry which is preliminary data.</text>
</comment>
<reference evidence="1 2" key="1">
    <citation type="submission" date="2015-01" db="EMBL/GenBank/DDBJ databases">
        <title>Draft genome sequence of Pedobacter sp. NL19 isolated from sludge of an effluent treatment pond in an abandoned uranium mine.</title>
        <authorList>
            <person name="Santos T."/>
            <person name="Caetano T."/>
            <person name="Covas C."/>
            <person name="Cruz A."/>
            <person name="Mendo S."/>
        </authorList>
    </citation>
    <scope>NUCLEOTIDE SEQUENCE [LARGE SCALE GENOMIC DNA]</scope>
    <source>
        <strain evidence="1 2">NL19</strain>
    </source>
</reference>
<name>A0A0D0F5H9_9SPHI</name>
<protein>
    <submittedName>
        <fullName evidence="1">Contig54, whole genome shotgun sequence</fullName>
    </submittedName>
</protein>
<evidence type="ECO:0000313" key="2">
    <source>
        <dbReference type="Proteomes" id="UP000032049"/>
    </source>
</evidence>
<dbReference type="OrthoDB" id="1349797at2"/>
<accession>A0A0D0F5H9</accession>
<dbReference type="Proteomes" id="UP000032049">
    <property type="component" value="Unassembled WGS sequence"/>
</dbReference>
<gene>
    <name evidence="1" type="ORF">TH53_12995</name>
</gene>
<dbReference type="EMBL" id="JXRA01000054">
    <property type="protein sequence ID" value="KIO76828.1"/>
    <property type="molecule type" value="Genomic_DNA"/>
</dbReference>
<sequence>MSEHTYFALLKFGELGHLEALRNKGHLHCKPLNYFADLEDECHRGDPLEKVSYLHTIDGAEIRIKDVDAPDSEYKLVGTAHTGVVQKSYEVSPGNLFCTYSFRLDKEELNKEFIIPEECLKLGDHYLVIKDFEEFLKRVDQRLSALNFSARHGFVGYKDFSKFIGTKTVFEKDVIYRFQKEFRIFITNPTDQSLDIEIGTLADISEICQIDDEHTIMFFDVNE</sequence>
<keyword evidence="2" id="KW-1185">Reference proteome</keyword>